<proteinExistence type="predicted"/>
<organism evidence="1 2">
    <name type="scientific">Anaerocolumna sedimenticola</name>
    <dbReference type="NCBI Taxonomy" id="2696063"/>
    <lineage>
        <taxon>Bacteria</taxon>
        <taxon>Bacillati</taxon>
        <taxon>Bacillota</taxon>
        <taxon>Clostridia</taxon>
        <taxon>Lachnospirales</taxon>
        <taxon>Lachnospiraceae</taxon>
        <taxon>Anaerocolumna</taxon>
    </lineage>
</organism>
<dbReference type="Proteomes" id="UP000464314">
    <property type="component" value="Chromosome"/>
</dbReference>
<dbReference type="Gene3D" id="1.10.10.10">
    <property type="entry name" value="Winged helix-like DNA-binding domain superfamily/Winged helix DNA-binding domain"/>
    <property type="match status" value="1"/>
</dbReference>
<dbReference type="InterPro" id="IPR036388">
    <property type="entry name" value="WH-like_DNA-bd_sf"/>
</dbReference>
<dbReference type="KEGG" id="anr:Ana3638_12090"/>
<dbReference type="InterPro" id="IPR036390">
    <property type="entry name" value="WH_DNA-bd_sf"/>
</dbReference>
<dbReference type="EMBL" id="CP048000">
    <property type="protein sequence ID" value="QHQ61425.1"/>
    <property type="molecule type" value="Genomic_DNA"/>
</dbReference>
<gene>
    <name evidence="1" type="ORF">Ana3638_12090</name>
</gene>
<dbReference type="Pfam" id="PF12840">
    <property type="entry name" value="HTH_20"/>
    <property type="match status" value="1"/>
</dbReference>
<protein>
    <submittedName>
        <fullName evidence="1">Helix-turn-helix domain-containing protein</fullName>
    </submittedName>
</protein>
<evidence type="ECO:0000313" key="2">
    <source>
        <dbReference type="Proteomes" id="UP000464314"/>
    </source>
</evidence>
<dbReference type="CDD" id="cd00090">
    <property type="entry name" value="HTH_ARSR"/>
    <property type="match status" value="1"/>
</dbReference>
<evidence type="ECO:0000313" key="1">
    <source>
        <dbReference type="EMBL" id="QHQ61425.1"/>
    </source>
</evidence>
<keyword evidence="2" id="KW-1185">Reference proteome</keyword>
<dbReference type="SUPFAM" id="SSF46785">
    <property type="entry name" value="Winged helix' DNA-binding domain"/>
    <property type="match status" value="1"/>
</dbReference>
<dbReference type="RefSeq" id="WP_161838250.1">
    <property type="nucleotide sequence ID" value="NZ_CP048000.1"/>
</dbReference>
<accession>A0A6P1TP73</accession>
<dbReference type="AlphaFoldDB" id="A0A6P1TP73"/>
<reference evidence="1 2" key="1">
    <citation type="submission" date="2020-01" db="EMBL/GenBank/DDBJ databases">
        <title>Genome analysis of Anaerocolumna sp. CBA3638.</title>
        <authorList>
            <person name="Kim J."/>
            <person name="Roh S.W."/>
        </authorList>
    </citation>
    <scope>NUCLEOTIDE SEQUENCE [LARGE SCALE GENOMIC DNA]</scope>
    <source>
        <strain evidence="1 2">CBA3638</strain>
    </source>
</reference>
<dbReference type="InterPro" id="IPR011991">
    <property type="entry name" value="ArsR-like_HTH"/>
</dbReference>
<sequence>MEKVKLTTKKELSIYMNPVRQQLLRQLNITDIPMTPKMLADKLNISASGVQHHIKKLMSLGLVELDHTEIINGITASFYKPTYVTVQIGLEKEDDTTPQREALTQNLISQVYDGFQSQKEKVLKKYADADLESFNQWGDILTGVLYLKKEESKELLNMISEYIRLHSLPGAKRAPWEFAIILYNAKENLDD</sequence>
<name>A0A6P1TP73_9FIRM</name>